<evidence type="ECO:0000313" key="9">
    <source>
        <dbReference type="EMBL" id="AHY48073.1"/>
    </source>
</evidence>
<evidence type="ECO:0000256" key="2">
    <source>
        <dbReference type="ARBA" id="ARBA00004936"/>
    </source>
</evidence>
<dbReference type="InterPro" id="IPR050448">
    <property type="entry name" value="OpgB/LTA_synthase_biosynth"/>
</dbReference>
<dbReference type="AlphaFoldDB" id="A0A023X6Z4"/>
<dbReference type="EMBL" id="CP007515">
    <property type="protein sequence ID" value="AHY48073.1"/>
    <property type="molecule type" value="Genomic_DNA"/>
</dbReference>
<organism evidence="9 11">
    <name type="scientific">Rubrobacter radiotolerans</name>
    <name type="common">Arthrobacter radiotolerans</name>
    <dbReference type="NCBI Taxonomy" id="42256"/>
    <lineage>
        <taxon>Bacteria</taxon>
        <taxon>Bacillati</taxon>
        <taxon>Actinomycetota</taxon>
        <taxon>Rubrobacteria</taxon>
        <taxon>Rubrobacterales</taxon>
        <taxon>Rubrobacteraceae</taxon>
        <taxon>Rubrobacter</taxon>
    </lineage>
</organism>
<dbReference type="EMBL" id="JAWXXX010000002">
    <property type="protein sequence ID" value="MDX5895348.1"/>
    <property type="molecule type" value="Genomic_DNA"/>
</dbReference>
<keyword evidence="5 7" id="KW-1133">Transmembrane helix</keyword>
<gene>
    <name evidence="9" type="ORF">RradSPS_2790</name>
    <name evidence="10" type="ORF">SIL72_15075</name>
</gene>
<feature type="transmembrane region" description="Helical" evidence="7">
    <location>
        <begin position="137"/>
        <end position="157"/>
    </location>
</feature>
<evidence type="ECO:0000256" key="7">
    <source>
        <dbReference type="SAM" id="Phobius"/>
    </source>
</evidence>
<sequence>MRGLLKTGLALGVAVLAAGALRRALRGRSGDGPGSGRERGGSLVRESARGCSAGVVFGAAASGLTMRRDRVYALGLLVPFAVHGLALKVSSVLGLRSGGARPGETLLLVRSDLLFNLGYSLFWMGLLGAARSGPARWVAVGLFHAATVLVMFVRAAAHQFFRQTGTTLDYPIIALWLPRLEQVRPMLVHGVPRPAWALMAAALLYAVLGPRLLAELFGRWRGWPEELAETEEVCTSAPWLLLAGAAICALSLPAGPVPADVGRSFVRDPFVNVALSALRRPAARRRGRRAGPVPRPAARLVRTARTQRRGVVLVHLESTRASSVTPYNKGLGTTPFLEELAKSSLLVERAYTTVPHTSKASVSANCGIFPDPAREPTESYPGGLPARGLADLLGEEGYESVFFQSSVANFDDFGGLAENLGYREYYPLESMDTAGFERPNYFGCEDEVMLRPSERWLAGRGEGPFVAHYLTGTAHHDYRPPARYGRVRFSEDELLDRYLNCVRYQDFFLRNLIEQYKKLGLYGNALFVIFGDHGEGFGEHGRYGHEDVPYEEGLRIPLMVHAPGWFRRGERVPGPANLTDILPTVLDLLGYEVEGGDYLGHSLLRPLPEERILRFSCFNEGKCLASLDGSIKYVHHYDDRPDELFDLAADPLERRNLAGERPAEARERRRDLLAWRSAENARYESLYGG</sequence>
<dbReference type="RefSeq" id="WP_041338499.1">
    <property type="nucleotide sequence ID" value="NZ_CP007515.1"/>
</dbReference>
<dbReference type="InterPro" id="IPR017850">
    <property type="entry name" value="Alkaline_phosphatase_core_sf"/>
</dbReference>
<dbReference type="InterPro" id="IPR000917">
    <property type="entry name" value="Sulfatase_N"/>
</dbReference>
<dbReference type="HOGENOM" id="CLU_415500_0_0_11"/>
<feature type="transmembrane region" description="Helical" evidence="7">
    <location>
        <begin position="113"/>
        <end position="130"/>
    </location>
</feature>
<keyword evidence="3" id="KW-1003">Cell membrane</keyword>
<feature type="domain" description="Sulfatase N-terminal" evidence="8">
    <location>
        <begin position="311"/>
        <end position="591"/>
    </location>
</feature>
<reference evidence="10" key="2">
    <citation type="submission" date="2023-11" db="EMBL/GenBank/DDBJ databases">
        <title>MicrobeMod: A computational toolkit for identifying prokaryotic methylation and restriction-modification with nanopore sequencing.</title>
        <authorList>
            <person name="Crits-Christoph A."/>
            <person name="Kang S.C."/>
            <person name="Lee H."/>
            <person name="Ostrov N."/>
        </authorList>
    </citation>
    <scope>NUCLEOTIDE SEQUENCE</scope>
    <source>
        <strain evidence="10">ATCC 51242</strain>
    </source>
</reference>
<feature type="transmembrane region" description="Helical" evidence="7">
    <location>
        <begin position="71"/>
        <end position="93"/>
    </location>
</feature>
<evidence type="ECO:0000256" key="1">
    <source>
        <dbReference type="ARBA" id="ARBA00004651"/>
    </source>
</evidence>
<proteinExistence type="predicted"/>
<accession>A0A023X6Z4</accession>
<dbReference type="eggNOG" id="COG1368">
    <property type="taxonomic scope" value="Bacteria"/>
</dbReference>
<name>A0A023X6Z4_RUBRA</name>
<dbReference type="PANTHER" id="PTHR47371:SF3">
    <property type="entry name" value="PHOSPHOGLYCEROL TRANSFERASE I"/>
    <property type="match status" value="1"/>
</dbReference>
<dbReference type="Proteomes" id="UP000025229">
    <property type="component" value="Plasmid 1"/>
</dbReference>
<evidence type="ECO:0000256" key="6">
    <source>
        <dbReference type="ARBA" id="ARBA00023136"/>
    </source>
</evidence>
<evidence type="ECO:0000313" key="11">
    <source>
        <dbReference type="Proteomes" id="UP000025229"/>
    </source>
</evidence>
<dbReference type="GO" id="GO:0005886">
    <property type="term" value="C:plasma membrane"/>
    <property type="evidence" value="ECO:0007669"/>
    <property type="project" value="UniProtKB-SubCell"/>
</dbReference>
<keyword evidence="6 7" id="KW-0472">Membrane</keyword>
<dbReference type="CDD" id="cd16015">
    <property type="entry name" value="LTA_synthase"/>
    <property type="match status" value="1"/>
</dbReference>
<geneLocation type="plasmid" evidence="9">
    <name>1</name>
</geneLocation>
<comment type="subcellular location">
    <subcellularLocation>
        <location evidence="1">Cell membrane</location>
        <topology evidence="1">Multi-pass membrane protein</topology>
    </subcellularLocation>
</comment>
<keyword evidence="9" id="KW-0614">Plasmid</keyword>
<dbReference type="Pfam" id="PF00884">
    <property type="entry name" value="Sulfatase"/>
    <property type="match status" value="1"/>
</dbReference>
<reference evidence="9 11" key="1">
    <citation type="submission" date="2014-03" db="EMBL/GenBank/DDBJ databases">
        <title>Complete genome sequence of the Radio-Resistant Rubrobacter radiotolerans RSPS-4.</title>
        <authorList>
            <person name="Egas C.C."/>
            <person name="Barroso C.C."/>
            <person name="Froufe H.J.C."/>
            <person name="Pacheco J.J."/>
            <person name="Albuquerque L.L."/>
            <person name="da Costa M.M.S."/>
        </authorList>
    </citation>
    <scope>NUCLEOTIDE SEQUENCE [LARGE SCALE GENOMIC DNA]</scope>
    <source>
        <strain evidence="9 11">RSPS-4</strain>
        <plasmid evidence="9 11">1</plasmid>
    </source>
</reference>
<dbReference type="Proteomes" id="UP001281130">
    <property type="component" value="Unassembled WGS sequence"/>
</dbReference>
<comment type="pathway">
    <text evidence="2">Cell wall biogenesis; lipoteichoic acid biosynthesis.</text>
</comment>
<evidence type="ECO:0000256" key="4">
    <source>
        <dbReference type="ARBA" id="ARBA00022692"/>
    </source>
</evidence>
<dbReference type="Gene3D" id="3.40.720.10">
    <property type="entry name" value="Alkaline Phosphatase, subunit A"/>
    <property type="match status" value="1"/>
</dbReference>
<keyword evidence="11" id="KW-1185">Reference proteome</keyword>
<keyword evidence="4 7" id="KW-0812">Transmembrane</keyword>
<evidence type="ECO:0000313" key="10">
    <source>
        <dbReference type="EMBL" id="MDX5895348.1"/>
    </source>
</evidence>
<dbReference type="SUPFAM" id="SSF53649">
    <property type="entry name" value="Alkaline phosphatase-like"/>
    <property type="match status" value="1"/>
</dbReference>
<protein>
    <submittedName>
        <fullName evidence="10">LTA synthase family protein</fullName>
    </submittedName>
    <submittedName>
        <fullName evidence="9">Sulfatase</fullName>
    </submittedName>
</protein>
<dbReference type="KEGG" id="rrd:RradSPS_2790"/>
<evidence type="ECO:0000256" key="3">
    <source>
        <dbReference type="ARBA" id="ARBA00022475"/>
    </source>
</evidence>
<evidence type="ECO:0000259" key="8">
    <source>
        <dbReference type="Pfam" id="PF00884"/>
    </source>
</evidence>
<evidence type="ECO:0000256" key="5">
    <source>
        <dbReference type="ARBA" id="ARBA00022989"/>
    </source>
</evidence>
<dbReference type="PANTHER" id="PTHR47371">
    <property type="entry name" value="LIPOTEICHOIC ACID SYNTHASE"/>
    <property type="match status" value="1"/>
</dbReference>